<feature type="compositionally biased region" description="Basic and acidic residues" evidence="1">
    <location>
        <begin position="156"/>
        <end position="166"/>
    </location>
</feature>
<dbReference type="EMBL" id="LAYC01000003">
    <property type="protein sequence ID" value="KYK55721.1"/>
    <property type="molecule type" value="Genomic_DNA"/>
</dbReference>
<name>A0A151GF85_DRECN</name>
<protein>
    <submittedName>
        <fullName evidence="2">Uncharacterized protein</fullName>
    </submittedName>
</protein>
<dbReference type="RefSeq" id="XP_040655073.1">
    <property type="nucleotide sequence ID" value="XM_040804969.1"/>
</dbReference>
<gene>
    <name evidence="2" type="ORF">DCS_07685</name>
</gene>
<accession>A0A151GF85</accession>
<dbReference type="AlphaFoldDB" id="A0A151GF85"/>
<evidence type="ECO:0000313" key="2">
    <source>
        <dbReference type="EMBL" id="KYK55721.1"/>
    </source>
</evidence>
<reference evidence="2 3" key="1">
    <citation type="journal article" date="2016" name="Sci. Rep.">
        <title>Insights into Adaptations to a Near-Obligate Nematode Endoparasitic Lifestyle from the Finished Genome of Drechmeria coniospora.</title>
        <authorList>
            <person name="Zhang L."/>
            <person name="Zhou Z."/>
            <person name="Guo Q."/>
            <person name="Fokkens L."/>
            <person name="Miskei M."/>
            <person name="Pocsi I."/>
            <person name="Zhang W."/>
            <person name="Chen M."/>
            <person name="Wang L."/>
            <person name="Sun Y."/>
            <person name="Donzelli B.G."/>
            <person name="Gibson D.M."/>
            <person name="Nelson D.R."/>
            <person name="Luo J.G."/>
            <person name="Rep M."/>
            <person name="Liu H."/>
            <person name="Yang S."/>
            <person name="Wang J."/>
            <person name="Krasnoff S.B."/>
            <person name="Xu Y."/>
            <person name="Molnar I."/>
            <person name="Lin M."/>
        </authorList>
    </citation>
    <scope>NUCLEOTIDE SEQUENCE [LARGE SCALE GENOMIC DNA]</scope>
    <source>
        <strain evidence="2 3">ARSEF 6962</strain>
    </source>
</reference>
<evidence type="ECO:0000256" key="1">
    <source>
        <dbReference type="SAM" id="MobiDB-lite"/>
    </source>
</evidence>
<comment type="caution">
    <text evidence="2">The sequence shown here is derived from an EMBL/GenBank/DDBJ whole genome shotgun (WGS) entry which is preliminary data.</text>
</comment>
<sequence>MKRGFGPSHGAGGENDGLVSLDRVILDLNGMTFFFAANDPLVEGEAFVQCTVHVHDGGQHHSLHTANPPRPSSPGAPDAANDATMAPRQPCWAPGNKATAASQVRMCHARPPTVGGSFADGGARAGHRRDQQVNGILRPTCDHGTTCTGLEEATRAVHGARSEDERRKRKAGQGLEGGRPAADVMELFRRMMGTAKAASSTPQVGGLSRQRRHRTQHGGRDGESWRKQITGARASRRIRWARRGHGWECRGGQRSKHGVMYSELYLYRR</sequence>
<organism evidence="2 3">
    <name type="scientific">Drechmeria coniospora</name>
    <name type="common">Nematophagous fungus</name>
    <name type="synonym">Meria coniospora</name>
    <dbReference type="NCBI Taxonomy" id="98403"/>
    <lineage>
        <taxon>Eukaryota</taxon>
        <taxon>Fungi</taxon>
        <taxon>Dikarya</taxon>
        <taxon>Ascomycota</taxon>
        <taxon>Pezizomycotina</taxon>
        <taxon>Sordariomycetes</taxon>
        <taxon>Hypocreomycetidae</taxon>
        <taxon>Hypocreales</taxon>
        <taxon>Ophiocordycipitaceae</taxon>
        <taxon>Drechmeria</taxon>
    </lineage>
</organism>
<proteinExistence type="predicted"/>
<feature type="region of interest" description="Disordered" evidence="1">
    <location>
        <begin position="194"/>
        <end position="224"/>
    </location>
</feature>
<evidence type="ECO:0000313" key="3">
    <source>
        <dbReference type="Proteomes" id="UP000076580"/>
    </source>
</evidence>
<dbReference type="GeneID" id="63720328"/>
<dbReference type="InParanoid" id="A0A151GF85"/>
<feature type="region of interest" description="Disordered" evidence="1">
    <location>
        <begin position="58"/>
        <end position="87"/>
    </location>
</feature>
<keyword evidence="3" id="KW-1185">Reference proteome</keyword>
<dbReference type="Proteomes" id="UP000076580">
    <property type="component" value="Chromosome 03"/>
</dbReference>
<feature type="region of interest" description="Disordered" evidence="1">
    <location>
        <begin position="156"/>
        <end position="179"/>
    </location>
</feature>